<accession>A0A2W5G5Y8</accession>
<evidence type="ECO:0000313" key="1">
    <source>
        <dbReference type="EMBL" id="PZP40896.1"/>
    </source>
</evidence>
<evidence type="ECO:0008006" key="3">
    <source>
        <dbReference type="Google" id="ProtNLM"/>
    </source>
</evidence>
<organism evidence="1 2">
    <name type="scientific">Pseudopedobacter saltans</name>
    <dbReference type="NCBI Taxonomy" id="151895"/>
    <lineage>
        <taxon>Bacteria</taxon>
        <taxon>Pseudomonadati</taxon>
        <taxon>Bacteroidota</taxon>
        <taxon>Sphingobacteriia</taxon>
        <taxon>Sphingobacteriales</taxon>
        <taxon>Sphingobacteriaceae</taxon>
        <taxon>Pseudopedobacter</taxon>
    </lineage>
</organism>
<proteinExistence type="predicted"/>
<evidence type="ECO:0000313" key="2">
    <source>
        <dbReference type="Proteomes" id="UP000249645"/>
    </source>
</evidence>
<sequence>MEILQTSENALSHSTVKAVINAPIEKINIADWLLNLPDAEYQKCSTAHIAAGFTTTLDGEPMSINVETIGNALIIQHYVATEHRPDYCRMLSISDSITSNGRSKVQVLWELKATKIDENTCEYTNEIHATATPEFFEFMKEHNITLEQAAHDRQVASDAHNHEETPLFAKSIEIKALTGKYGL</sequence>
<name>A0A2W5G5Y8_9SPHI</name>
<dbReference type="AlphaFoldDB" id="A0A2W5G5Y8"/>
<comment type="caution">
    <text evidence="1">The sequence shown here is derived from an EMBL/GenBank/DDBJ whole genome shotgun (WGS) entry which is preliminary data.</text>
</comment>
<protein>
    <recommendedName>
        <fullName evidence="3">SRPBCC family protein</fullName>
    </recommendedName>
</protein>
<reference evidence="1 2" key="1">
    <citation type="submission" date="2017-11" db="EMBL/GenBank/DDBJ databases">
        <title>Infants hospitalized years apart are colonized by the same room-sourced microbial strains.</title>
        <authorList>
            <person name="Brooks B."/>
            <person name="Olm M.R."/>
            <person name="Firek B.A."/>
            <person name="Baker R."/>
            <person name="Thomas B.C."/>
            <person name="Morowitz M.J."/>
            <person name="Banfield J.F."/>
        </authorList>
    </citation>
    <scope>NUCLEOTIDE SEQUENCE [LARGE SCALE GENOMIC DNA]</scope>
    <source>
        <strain evidence="1">S2_009_000_R2_76</strain>
    </source>
</reference>
<dbReference type="EMBL" id="QFOI01000567">
    <property type="protein sequence ID" value="PZP40896.1"/>
    <property type="molecule type" value="Genomic_DNA"/>
</dbReference>
<gene>
    <name evidence="1" type="ORF">DI598_18900</name>
</gene>
<dbReference type="Proteomes" id="UP000249645">
    <property type="component" value="Unassembled WGS sequence"/>
</dbReference>